<accession>V4T7R8</accession>
<gene>
    <name evidence="2" type="ORF">N177_3790</name>
</gene>
<dbReference type="EMBL" id="AWXZ01000040">
    <property type="protein sequence ID" value="ESR22653.1"/>
    <property type="molecule type" value="Genomic_DNA"/>
</dbReference>
<comment type="caution">
    <text evidence="2">The sequence shown here is derived from an EMBL/GenBank/DDBJ whole genome shotgun (WGS) entry which is preliminary data.</text>
</comment>
<feature type="domain" description="Methyltransferase" evidence="1">
    <location>
        <begin position="58"/>
        <end position="152"/>
    </location>
</feature>
<dbReference type="Proteomes" id="UP000017819">
    <property type="component" value="Unassembled WGS sequence"/>
</dbReference>
<evidence type="ECO:0000259" key="1">
    <source>
        <dbReference type="Pfam" id="PF13649"/>
    </source>
</evidence>
<dbReference type="STRING" id="631454.N177_3790"/>
<reference evidence="2 3" key="1">
    <citation type="journal article" date="2014" name="Genome Announc.">
        <title>Draft Genome Sequence of Lutibaculum baratangense Strain AMV1T, Isolated from a Mud Volcano in Andamans, India.</title>
        <authorList>
            <person name="Singh A."/>
            <person name="Sreenivas A."/>
            <person name="Sathyanarayana Reddy G."/>
            <person name="Pinnaka A.K."/>
            <person name="Shivaji S."/>
        </authorList>
    </citation>
    <scope>NUCLEOTIDE SEQUENCE [LARGE SCALE GENOMIC DNA]</scope>
    <source>
        <strain evidence="2 3">AMV1</strain>
    </source>
</reference>
<evidence type="ECO:0000313" key="3">
    <source>
        <dbReference type="Proteomes" id="UP000017819"/>
    </source>
</evidence>
<dbReference type="PATRIC" id="fig|631454.5.peg.3743"/>
<dbReference type="InterPro" id="IPR041698">
    <property type="entry name" value="Methyltransf_25"/>
</dbReference>
<name>V4T7R8_9HYPH</name>
<dbReference type="RefSeq" id="WP_023433899.1">
    <property type="nucleotide sequence ID" value="NZ_AWXZ01000040.1"/>
</dbReference>
<sequence>MNLAKREVIPEILDELPGEDPRAVASRRDLARTNALMLQAPLMARLLFATMPAPPRRILEIGAGDGAASLGMAKRLSKRWKDVELVLLDQQDIVPPKRRAAFESLGWRLSTVQADAFDWLEGNAHGFDLALANLFLHHFEGDELRHLLRLMAAAAPAVAATEPVRGPLPYHLSRLFVIGANDVTRHDASVSVRGGFKGSELRDHWPHEAGWRIEERQAGLFLHEFAAVRETGSEPA</sequence>
<dbReference type="CDD" id="cd02440">
    <property type="entry name" value="AdoMet_MTases"/>
    <property type="match status" value="1"/>
</dbReference>
<dbReference type="Pfam" id="PF13649">
    <property type="entry name" value="Methyltransf_25"/>
    <property type="match status" value="1"/>
</dbReference>
<dbReference type="Gene3D" id="3.40.50.150">
    <property type="entry name" value="Vaccinia Virus protein VP39"/>
    <property type="match status" value="1"/>
</dbReference>
<dbReference type="InterPro" id="IPR029063">
    <property type="entry name" value="SAM-dependent_MTases_sf"/>
</dbReference>
<dbReference type="AlphaFoldDB" id="V4T7R8"/>
<keyword evidence="3" id="KW-1185">Reference proteome</keyword>
<organism evidence="2 3">
    <name type="scientific">Lutibaculum baratangense AMV1</name>
    <dbReference type="NCBI Taxonomy" id="631454"/>
    <lineage>
        <taxon>Bacteria</taxon>
        <taxon>Pseudomonadati</taxon>
        <taxon>Pseudomonadota</taxon>
        <taxon>Alphaproteobacteria</taxon>
        <taxon>Hyphomicrobiales</taxon>
        <taxon>Tepidamorphaceae</taxon>
        <taxon>Lutibaculum</taxon>
    </lineage>
</organism>
<dbReference type="SUPFAM" id="SSF53335">
    <property type="entry name" value="S-adenosyl-L-methionine-dependent methyltransferases"/>
    <property type="match status" value="1"/>
</dbReference>
<evidence type="ECO:0000313" key="2">
    <source>
        <dbReference type="EMBL" id="ESR22653.1"/>
    </source>
</evidence>
<dbReference type="eggNOG" id="COG4123">
    <property type="taxonomic scope" value="Bacteria"/>
</dbReference>
<protein>
    <recommendedName>
        <fullName evidence="1">Methyltransferase domain-containing protein</fullName>
    </recommendedName>
</protein>
<dbReference type="OrthoDB" id="9800454at2"/>
<proteinExistence type="predicted"/>